<accession>A0A6L8MMQ4</accession>
<dbReference type="InterPro" id="IPR014274">
    <property type="entry name" value="PPIase_EpsD"/>
</dbReference>
<dbReference type="PANTHER" id="PTHR47245:SF2">
    <property type="entry name" value="PEPTIDYL-PROLYL CIS-TRANS ISOMERASE HP_0175-RELATED"/>
    <property type="match status" value="1"/>
</dbReference>
<dbReference type="InterPro" id="IPR000297">
    <property type="entry name" value="PPIase_PpiC"/>
</dbReference>
<dbReference type="InterPro" id="IPR027304">
    <property type="entry name" value="Trigger_fact/SurA_dom_sf"/>
</dbReference>
<dbReference type="Gene3D" id="6.10.140.970">
    <property type="match status" value="1"/>
</dbReference>
<dbReference type="AlphaFoldDB" id="A0A6L8MMQ4"/>
<dbReference type="EC" id="5.2.1.8" evidence="3"/>
<evidence type="ECO:0000256" key="4">
    <source>
        <dbReference type="ARBA" id="ARBA00023110"/>
    </source>
</evidence>
<evidence type="ECO:0000256" key="5">
    <source>
        <dbReference type="SAM" id="SignalP"/>
    </source>
</evidence>
<dbReference type="NCBIfam" id="TIGR02925">
    <property type="entry name" value="cis_trans_EpsD"/>
    <property type="match status" value="1"/>
</dbReference>
<keyword evidence="5" id="KW-0732">Signal</keyword>
<dbReference type="InterPro" id="IPR050245">
    <property type="entry name" value="PrsA_foldase"/>
</dbReference>
<evidence type="ECO:0000256" key="2">
    <source>
        <dbReference type="ARBA" id="ARBA00007656"/>
    </source>
</evidence>
<evidence type="ECO:0000313" key="7">
    <source>
        <dbReference type="EMBL" id="MYM83994.1"/>
    </source>
</evidence>
<protein>
    <recommendedName>
        <fullName evidence="3">peptidylprolyl isomerase</fullName>
        <ecNumber evidence="3">5.2.1.8</ecNumber>
    </recommendedName>
</protein>
<evidence type="ECO:0000256" key="3">
    <source>
        <dbReference type="ARBA" id="ARBA00013194"/>
    </source>
</evidence>
<dbReference type="EMBL" id="WWCP01000026">
    <property type="protein sequence ID" value="MYM83994.1"/>
    <property type="molecule type" value="Genomic_DNA"/>
</dbReference>
<sequence>MSLSKSVACTAWLLAVGLSACGDKAARKPGQSLASVNGNEITVLQLNDELQRGGVAPAQQAEASKKLLEALIDRQLLQEQAEKDKLDRDPKVAQAIERAKALILAQAYIQKKMGTVGKPTRAEVEDYFQKNPDFFTGRKQLDMRQLVLASRDLDAPLRTMLESAKSLEEVAAWLDAHKVRYARAQLSRATTDLPPDLAKKLLTIPKGQPFIINEGERSLLIAIADIRDTPVALDAATPQIEQFLVNQRTKAATDAELARLRAAAKIAYLNQTATAAPATAIDRGVAGLK</sequence>
<organism evidence="7 8">
    <name type="scientific">Duganella lactea</name>
    <dbReference type="NCBI Taxonomy" id="2692173"/>
    <lineage>
        <taxon>Bacteria</taxon>
        <taxon>Pseudomonadati</taxon>
        <taxon>Pseudomonadota</taxon>
        <taxon>Betaproteobacteria</taxon>
        <taxon>Burkholderiales</taxon>
        <taxon>Oxalobacteraceae</taxon>
        <taxon>Telluria group</taxon>
        <taxon>Duganella</taxon>
    </lineage>
</organism>
<comment type="caution">
    <text evidence="7">The sequence shown here is derived from an EMBL/GenBank/DDBJ whole genome shotgun (WGS) entry which is preliminary data.</text>
</comment>
<dbReference type="Proteomes" id="UP000474565">
    <property type="component" value="Unassembled WGS sequence"/>
</dbReference>
<dbReference type="Gene3D" id="1.10.8.1040">
    <property type="match status" value="1"/>
</dbReference>
<feature type="domain" description="PpiC" evidence="6">
    <location>
        <begin position="119"/>
        <end position="236"/>
    </location>
</feature>
<keyword evidence="7" id="KW-0413">Isomerase</keyword>
<keyword evidence="4" id="KW-0697">Rotamase</keyword>
<dbReference type="SUPFAM" id="SSF109998">
    <property type="entry name" value="Triger factor/SurA peptide-binding domain-like"/>
    <property type="match status" value="1"/>
</dbReference>
<proteinExistence type="inferred from homology"/>
<comment type="similarity">
    <text evidence="2">Belongs to the PpiC/parvulin rotamase family.</text>
</comment>
<name>A0A6L8MMQ4_9BURK</name>
<gene>
    <name evidence="7" type="primary">epsD</name>
    <name evidence="7" type="ORF">GTP44_18810</name>
</gene>
<feature type="signal peptide" evidence="5">
    <location>
        <begin position="1"/>
        <end position="20"/>
    </location>
</feature>
<dbReference type="PROSITE" id="PS51257">
    <property type="entry name" value="PROKAR_LIPOPROTEIN"/>
    <property type="match status" value="1"/>
</dbReference>
<reference evidence="7 8" key="1">
    <citation type="submission" date="2019-12" db="EMBL/GenBank/DDBJ databases">
        <title>Novel species isolated from a subtropical stream in China.</title>
        <authorList>
            <person name="Lu H."/>
        </authorList>
    </citation>
    <scope>NUCLEOTIDE SEQUENCE [LARGE SCALE GENOMIC DNA]</scope>
    <source>
        <strain evidence="7 8">FT50W</strain>
    </source>
</reference>
<dbReference type="Pfam" id="PF13145">
    <property type="entry name" value="Rotamase_2"/>
    <property type="match status" value="1"/>
</dbReference>
<feature type="chain" id="PRO_5026751227" description="peptidylprolyl isomerase" evidence="5">
    <location>
        <begin position="21"/>
        <end position="289"/>
    </location>
</feature>
<comment type="catalytic activity">
    <reaction evidence="1">
        <text>[protein]-peptidylproline (omega=180) = [protein]-peptidylproline (omega=0)</text>
        <dbReference type="Rhea" id="RHEA:16237"/>
        <dbReference type="Rhea" id="RHEA-COMP:10747"/>
        <dbReference type="Rhea" id="RHEA-COMP:10748"/>
        <dbReference type="ChEBI" id="CHEBI:83833"/>
        <dbReference type="ChEBI" id="CHEBI:83834"/>
        <dbReference type="EC" id="5.2.1.8"/>
    </reaction>
</comment>
<evidence type="ECO:0000259" key="6">
    <source>
        <dbReference type="Pfam" id="PF13145"/>
    </source>
</evidence>
<evidence type="ECO:0000313" key="8">
    <source>
        <dbReference type="Proteomes" id="UP000474565"/>
    </source>
</evidence>
<dbReference type="PANTHER" id="PTHR47245">
    <property type="entry name" value="PEPTIDYLPROLYL ISOMERASE"/>
    <property type="match status" value="1"/>
</dbReference>
<evidence type="ECO:0000256" key="1">
    <source>
        <dbReference type="ARBA" id="ARBA00000971"/>
    </source>
</evidence>
<dbReference type="GO" id="GO:0003755">
    <property type="term" value="F:peptidyl-prolyl cis-trans isomerase activity"/>
    <property type="evidence" value="ECO:0007669"/>
    <property type="project" value="UniProtKB-KW"/>
</dbReference>